<evidence type="ECO:0000256" key="1">
    <source>
        <dbReference type="SAM" id="Phobius"/>
    </source>
</evidence>
<evidence type="ECO:0000313" key="3">
    <source>
        <dbReference type="EMBL" id="SLN54970.1"/>
    </source>
</evidence>
<keyword evidence="5" id="KW-1185">Reference proteome</keyword>
<evidence type="ECO:0000313" key="5">
    <source>
        <dbReference type="Proteomes" id="UP000240624"/>
    </source>
</evidence>
<protein>
    <submittedName>
        <fullName evidence="3">Uncharacterized protein</fullName>
    </submittedName>
</protein>
<feature type="transmembrane region" description="Helical" evidence="1">
    <location>
        <begin position="179"/>
        <end position="197"/>
    </location>
</feature>
<accession>A0A1X6ZL06</accession>
<reference evidence="3 4" key="1">
    <citation type="submission" date="2017-03" db="EMBL/GenBank/DDBJ databases">
        <authorList>
            <person name="Afonso C.L."/>
            <person name="Miller P.J."/>
            <person name="Scott M.A."/>
            <person name="Spackman E."/>
            <person name="Goraichik I."/>
            <person name="Dimitrov K.M."/>
            <person name="Suarez D.L."/>
            <person name="Swayne D.E."/>
        </authorList>
    </citation>
    <scope>NUCLEOTIDE SEQUENCE [LARGE SCALE GENOMIC DNA]</scope>
    <source>
        <strain evidence="3 4">CECT 8367</strain>
    </source>
</reference>
<evidence type="ECO:0000313" key="4">
    <source>
        <dbReference type="Proteomes" id="UP000193495"/>
    </source>
</evidence>
<dbReference type="EMBL" id="FWFY01000008">
    <property type="protein sequence ID" value="SLN54970.1"/>
    <property type="molecule type" value="Genomic_DNA"/>
</dbReference>
<keyword evidence="1" id="KW-1133">Transmembrane helix</keyword>
<proteinExistence type="predicted"/>
<name>A0A1X6ZL06_9RHOB</name>
<dbReference type="Proteomes" id="UP000193495">
    <property type="component" value="Unassembled WGS sequence"/>
</dbReference>
<dbReference type="RefSeq" id="WP_133056323.1">
    <property type="nucleotide sequence ID" value="NZ_FWFY01000008.1"/>
</dbReference>
<dbReference type="Proteomes" id="UP000240624">
    <property type="component" value="Unassembled WGS sequence"/>
</dbReference>
<feature type="transmembrane region" description="Helical" evidence="1">
    <location>
        <begin position="109"/>
        <end position="126"/>
    </location>
</feature>
<feature type="transmembrane region" description="Helical" evidence="1">
    <location>
        <begin position="146"/>
        <end position="167"/>
    </location>
</feature>
<keyword evidence="1" id="KW-0812">Transmembrane</keyword>
<dbReference type="OrthoDB" id="7876945at2"/>
<keyword evidence="1" id="KW-0472">Membrane</keyword>
<gene>
    <name evidence="2" type="ORF">CLV79_107159</name>
    <name evidence="3" type="ORF">LOS8367_02581</name>
</gene>
<dbReference type="EMBL" id="PYGB01000007">
    <property type="protein sequence ID" value="PSK85929.1"/>
    <property type="molecule type" value="Genomic_DNA"/>
</dbReference>
<feature type="transmembrane region" description="Helical" evidence="1">
    <location>
        <begin position="73"/>
        <end position="97"/>
    </location>
</feature>
<organism evidence="3 4">
    <name type="scientific">Limimaricola soesokkakensis</name>
    <dbReference type="NCBI Taxonomy" id="1343159"/>
    <lineage>
        <taxon>Bacteria</taxon>
        <taxon>Pseudomonadati</taxon>
        <taxon>Pseudomonadota</taxon>
        <taxon>Alphaproteobacteria</taxon>
        <taxon>Rhodobacterales</taxon>
        <taxon>Paracoccaceae</taxon>
        <taxon>Limimaricola</taxon>
    </lineage>
</organism>
<sequence length="249" mass="27575">MSDLAESDVRHSEPDEHPKACALQLSPRWMRYFIVFGIPALALLSVAMSAIKVEGGNFIVNELADRFILNNEFSIPTLISIVLMFVASQLCALNYLYYRRLMRAPINTYWVLSSLILLAMAYDESAQIHESLRWSLFDNILNGQSWIFVGVPIVVVLGLLSIPFLLSPPRRLKVELLKGATIFVFGALVIEGVGGLYKVGFGMDFVYVLISVAEEATELTGISYVNLALLNHAAQKGLSVTFCDPAGRE</sequence>
<reference evidence="2 5" key="2">
    <citation type="submission" date="2018-03" db="EMBL/GenBank/DDBJ databases">
        <title>Genomic Encyclopedia of Archaeal and Bacterial Type Strains, Phase II (KMG-II): from individual species to whole genera.</title>
        <authorList>
            <person name="Goeker M."/>
        </authorList>
    </citation>
    <scope>NUCLEOTIDE SEQUENCE [LARGE SCALE GENOMIC DNA]</scope>
    <source>
        <strain evidence="2 5">DSM 29956</strain>
    </source>
</reference>
<dbReference type="AlphaFoldDB" id="A0A1X6ZL06"/>
<evidence type="ECO:0000313" key="2">
    <source>
        <dbReference type="EMBL" id="PSK85929.1"/>
    </source>
</evidence>
<feature type="transmembrane region" description="Helical" evidence="1">
    <location>
        <begin position="32"/>
        <end position="53"/>
    </location>
</feature>